<evidence type="ECO:0000313" key="4">
    <source>
        <dbReference type="Proteomes" id="UP000008021"/>
    </source>
</evidence>
<evidence type="ECO:0000256" key="2">
    <source>
        <dbReference type="SAM" id="SignalP"/>
    </source>
</evidence>
<dbReference type="HOGENOM" id="CLU_1263286_0_0_1"/>
<accession>A0A0E0DAH3</accession>
<sequence length="219" mass="23096">MLNWFSILCFTVKFLLAFAPDIDGGASWRLLPPLLHIHQNPSSALWMSRRARGGGVAAGSAAALPPLRNCLSRPRPPSPVKDPRRSARVGRGAAAGCAASSPPTRSRLSPPRLQPCRAGSANVVPAADQRWRAAAPLARSRPSSPHPQSCCAGSTDVAPATARRRAVPDPPPARRCRARHGCDAIKPDVPPPLLHDAGSACPRTATATAPPRRQAINDL</sequence>
<feature type="region of interest" description="Disordered" evidence="1">
    <location>
        <begin position="67"/>
        <end position="124"/>
    </location>
</feature>
<name>A0A0E0DAH3_9ORYZ</name>
<evidence type="ECO:0000256" key="1">
    <source>
        <dbReference type="SAM" id="MobiDB-lite"/>
    </source>
</evidence>
<evidence type="ECO:0000313" key="3">
    <source>
        <dbReference type="EnsemblPlants" id="OMERI04G01760.2"/>
    </source>
</evidence>
<proteinExistence type="predicted"/>
<feature type="chain" id="PRO_5002356778" evidence="2">
    <location>
        <begin position="18"/>
        <end position="219"/>
    </location>
</feature>
<feature type="compositionally biased region" description="Low complexity" evidence="1">
    <location>
        <begin position="202"/>
        <end position="213"/>
    </location>
</feature>
<keyword evidence="2" id="KW-0732">Signal</keyword>
<dbReference type="Proteomes" id="UP000008021">
    <property type="component" value="Chromosome 4"/>
</dbReference>
<feature type="signal peptide" evidence="2">
    <location>
        <begin position="1"/>
        <end position="17"/>
    </location>
</feature>
<feature type="compositionally biased region" description="Low complexity" evidence="1">
    <location>
        <begin position="89"/>
        <end position="117"/>
    </location>
</feature>
<dbReference type="EnsemblPlants" id="OMERI04G01760.2">
    <property type="protein sequence ID" value="OMERI04G01760.2"/>
    <property type="gene ID" value="OMERI04G01760"/>
</dbReference>
<reference evidence="3" key="1">
    <citation type="submission" date="2015-04" db="UniProtKB">
        <authorList>
            <consortium name="EnsemblPlants"/>
        </authorList>
    </citation>
    <scope>IDENTIFICATION</scope>
</reference>
<reference evidence="3" key="2">
    <citation type="submission" date="2018-05" db="EMBL/GenBank/DDBJ databases">
        <title>OmerRS3 (Oryza meridionalis Reference Sequence Version 3).</title>
        <authorList>
            <person name="Zhang J."/>
            <person name="Kudrna D."/>
            <person name="Lee S."/>
            <person name="Talag J."/>
            <person name="Welchert J."/>
            <person name="Wing R.A."/>
        </authorList>
    </citation>
    <scope>NUCLEOTIDE SEQUENCE [LARGE SCALE GENOMIC DNA]</scope>
    <source>
        <strain evidence="3">cv. OR44</strain>
    </source>
</reference>
<dbReference type="Gramene" id="OMERI04G01760.2">
    <property type="protein sequence ID" value="OMERI04G01760.2"/>
    <property type="gene ID" value="OMERI04G01760"/>
</dbReference>
<dbReference type="AlphaFoldDB" id="A0A0E0DAH3"/>
<feature type="region of interest" description="Disordered" evidence="1">
    <location>
        <begin position="138"/>
        <end position="219"/>
    </location>
</feature>
<organism evidence="3">
    <name type="scientific">Oryza meridionalis</name>
    <dbReference type="NCBI Taxonomy" id="40149"/>
    <lineage>
        <taxon>Eukaryota</taxon>
        <taxon>Viridiplantae</taxon>
        <taxon>Streptophyta</taxon>
        <taxon>Embryophyta</taxon>
        <taxon>Tracheophyta</taxon>
        <taxon>Spermatophyta</taxon>
        <taxon>Magnoliopsida</taxon>
        <taxon>Liliopsida</taxon>
        <taxon>Poales</taxon>
        <taxon>Poaceae</taxon>
        <taxon>BOP clade</taxon>
        <taxon>Oryzoideae</taxon>
        <taxon>Oryzeae</taxon>
        <taxon>Oryzinae</taxon>
        <taxon>Oryza</taxon>
    </lineage>
</organism>
<keyword evidence="4" id="KW-1185">Reference proteome</keyword>
<protein>
    <submittedName>
        <fullName evidence="3">Uncharacterized protein</fullName>
    </submittedName>
</protein>